<comment type="caution">
    <text evidence="1">The sequence shown here is derived from an EMBL/GenBank/DDBJ whole genome shotgun (WGS) entry which is preliminary data.</text>
</comment>
<evidence type="ECO:0000313" key="2">
    <source>
        <dbReference type="Proteomes" id="UP000245119"/>
    </source>
</evidence>
<dbReference type="PANTHER" id="PTHR35706:SF1">
    <property type="entry name" value="EMBRYOGENESIS-LIKE PROTEIN"/>
    <property type="match status" value="1"/>
</dbReference>
<dbReference type="OrthoDB" id="273230at2759"/>
<organism evidence="1 2">
    <name type="scientific">Pomacea canaliculata</name>
    <name type="common">Golden apple snail</name>
    <dbReference type="NCBI Taxonomy" id="400727"/>
    <lineage>
        <taxon>Eukaryota</taxon>
        <taxon>Metazoa</taxon>
        <taxon>Spiralia</taxon>
        <taxon>Lophotrochozoa</taxon>
        <taxon>Mollusca</taxon>
        <taxon>Gastropoda</taxon>
        <taxon>Caenogastropoda</taxon>
        <taxon>Architaenioglossa</taxon>
        <taxon>Ampullarioidea</taxon>
        <taxon>Ampullariidae</taxon>
        <taxon>Pomacea</taxon>
    </lineage>
</organism>
<keyword evidence="2" id="KW-1185">Reference proteome</keyword>
<dbReference type="EMBL" id="PZQS01000001">
    <property type="protein sequence ID" value="PVD38408.1"/>
    <property type="molecule type" value="Genomic_DNA"/>
</dbReference>
<proteinExistence type="predicted"/>
<sequence>MSSARLHISPHTNGSQRLICSAPITPPRWIPLSIYRRIDEITFLYVEAKELLDFAQRHYDTIYFQQDLCRAKEAVTTTLKTFEAFHDSLPDEQRCYVLNSLGKRMDELVAFEQNLKDLPV</sequence>
<name>A0A2T7PYC4_POMCA</name>
<dbReference type="Proteomes" id="UP000245119">
    <property type="component" value="Linkage Group LG1"/>
</dbReference>
<protein>
    <submittedName>
        <fullName evidence="1">Uncharacterized protein</fullName>
    </submittedName>
</protein>
<accession>A0A2T7PYC4</accession>
<reference evidence="1 2" key="1">
    <citation type="submission" date="2018-04" db="EMBL/GenBank/DDBJ databases">
        <title>The genome of golden apple snail Pomacea canaliculata provides insight into stress tolerance and invasive adaptation.</title>
        <authorList>
            <person name="Liu C."/>
            <person name="Liu B."/>
            <person name="Ren Y."/>
            <person name="Zhang Y."/>
            <person name="Wang H."/>
            <person name="Li S."/>
            <person name="Jiang F."/>
            <person name="Yin L."/>
            <person name="Zhang G."/>
            <person name="Qian W."/>
            <person name="Fan W."/>
        </authorList>
    </citation>
    <scope>NUCLEOTIDE SEQUENCE [LARGE SCALE GENOMIC DNA]</scope>
    <source>
        <strain evidence="1">SZHN2017</strain>
        <tissue evidence="1">Muscle</tissue>
    </source>
</reference>
<evidence type="ECO:0000313" key="1">
    <source>
        <dbReference type="EMBL" id="PVD38408.1"/>
    </source>
</evidence>
<gene>
    <name evidence="1" type="ORF">C0Q70_01023</name>
</gene>
<dbReference type="InterPro" id="IPR053325">
    <property type="entry name" value="H3-Acetyl_Activator"/>
</dbReference>
<dbReference type="PANTHER" id="PTHR35706">
    <property type="entry name" value="F14O23.11 PROTEIN"/>
    <property type="match status" value="1"/>
</dbReference>
<dbReference type="AlphaFoldDB" id="A0A2T7PYC4"/>